<name>A0A9W6NCD6_9HYPH</name>
<reference evidence="1" key="1">
    <citation type="journal article" date="2014" name="Int. J. Syst. Evol. Microbiol.">
        <title>Complete genome sequence of Corynebacterium casei LMG S-19264T (=DSM 44701T), isolated from a smear-ripened cheese.</title>
        <authorList>
            <consortium name="US DOE Joint Genome Institute (JGI-PGF)"/>
            <person name="Walter F."/>
            <person name="Albersmeier A."/>
            <person name="Kalinowski J."/>
            <person name="Ruckert C."/>
        </authorList>
    </citation>
    <scope>NUCLEOTIDE SEQUENCE</scope>
    <source>
        <strain evidence="1">VKM B-2789</strain>
    </source>
</reference>
<evidence type="ECO:0000313" key="1">
    <source>
        <dbReference type="EMBL" id="GLK85570.1"/>
    </source>
</evidence>
<comment type="caution">
    <text evidence="1">The sequence shown here is derived from an EMBL/GenBank/DDBJ whole genome shotgun (WGS) entry which is preliminary data.</text>
</comment>
<accession>A0A9W6NCD6</accession>
<dbReference type="InterPro" id="IPR036380">
    <property type="entry name" value="Isochorismatase-like_sf"/>
</dbReference>
<dbReference type="Proteomes" id="UP001143330">
    <property type="component" value="Unassembled WGS sequence"/>
</dbReference>
<evidence type="ECO:0000313" key="2">
    <source>
        <dbReference type="Proteomes" id="UP001143330"/>
    </source>
</evidence>
<protein>
    <submittedName>
        <fullName evidence="1">Uncharacterized protein</fullName>
    </submittedName>
</protein>
<reference evidence="1" key="2">
    <citation type="submission" date="2023-01" db="EMBL/GenBank/DDBJ databases">
        <authorList>
            <person name="Sun Q."/>
            <person name="Evtushenko L."/>
        </authorList>
    </citation>
    <scope>NUCLEOTIDE SEQUENCE</scope>
    <source>
        <strain evidence="1">VKM B-2789</strain>
    </source>
</reference>
<dbReference type="RefSeq" id="WP_213359190.1">
    <property type="nucleotide sequence ID" value="NZ_BSFM01000017.1"/>
</dbReference>
<gene>
    <name evidence="1" type="ORF">GCM10017653_36400</name>
</gene>
<dbReference type="SUPFAM" id="SSF52499">
    <property type="entry name" value="Isochorismatase-like hydrolases"/>
    <property type="match status" value="1"/>
</dbReference>
<organism evidence="1 2">
    <name type="scientific">Ancylobacter defluvii</name>
    <dbReference type="NCBI Taxonomy" id="1282440"/>
    <lineage>
        <taxon>Bacteria</taxon>
        <taxon>Pseudomonadati</taxon>
        <taxon>Pseudomonadota</taxon>
        <taxon>Alphaproteobacteria</taxon>
        <taxon>Hyphomicrobiales</taxon>
        <taxon>Xanthobacteraceae</taxon>
        <taxon>Ancylobacter</taxon>
    </lineage>
</organism>
<proteinExistence type="predicted"/>
<sequence>MMADAIEAQMHKLKLEDDIVQIALQRRGRLRLFESIDPKRTAHLVIDMQTGFMTPGAPAEIAPAVEIIPNINRISAPLRHAVAN</sequence>
<keyword evidence="2" id="KW-1185">Reference proteome</keyword>
<dbReference type="EMBL" id="BSFM01000017">
    <property type="protein sequence ID" value="GLK85570.1"/>
    <property type="molecule type" value="Genomic_DNA"/>
</dbReference>
<dbReference type="Gene3D" id="3.40.50.850">
    <property type="entry name" value="Isochorismatase-like"/>
    <property type="match status" value="1"/>
</dbReference>
<dbReference type="AlphaFoldDB" id="A0A9W6NCD6"/>